<organism evidence="10 11">
    <name type="scientific">Dreissena polymorpha</name>
    <name type="common">Zebra mussel</name>
    <name type="synonym">Mytilus polymorpha</name>
    <dbReference type="NCBI Taxonomy" id="45954"/>
    <lineage>
        <taxon>Eukaryota</taxon>
        <taxon>Metazoa</taxon>
        <taxon>Spiralia</taxon>
        <taxon>Lophotrochozoa</taxon>
        <taxon>Mollusca</taxon>
        <taxon>Bivalvia</taxon>
        <taxon>Autobranchia</taxon>
        <taxon>Heteroconchia</taxon>
        <taxon>Euheterodonta</taxon>
        <taxon>Imparidentia</taxon>
        <taxon>Neoheterodontei</taxon>
        <taxon>Myida</taxon>
        <taxon>Dreissenoidea</taxon>
        <taxon>Dreissenidae</taxon>
        <taxon>Dreissena</taxon>
    </lineage>
</organism>
<feature type="region of interest" description="Disordered" evidence="6">
    <location>
        <begin position="123"/>
        <end position="145"/>
    </location>
</feature>
<evidence type="ECO:0000256" key="4">
    <source>
        <dbReference type="ARBA" id="ARBA00022989"/>
    </source>
</evidence>
<feature type="domain" description="TIR" evidence="9">
    <location>
        <begin position="556"/>
        <end position="700"/>
    </location>
</feature>
<dbReference type="InterPro" id="IPR000157">
    <property type="entry name" value="TIR_dom"/>
</dbReference>
<dbReference type="Proteomes" id="UP000828390">
    <property type="component" value="Unassembled WGS sequence"/>
</dbReference>
<evidence type="ECO:0000256" key="1">
    <source>
        <dbReference type="ARBA" id="ARBA00004370"/>
    </source>
</evidence>
<dbReference type="PROSITE" id="PS50104">
    <property type="entry name" value="TIR"/>
    <property type="match status" value="1"/>
</dbReference>
<dbReference type="SMART" id="SM00255">
    <property type="entry name" value="TIR"/>
    <property type="match status" value="1"/>
</dbReference>
<evidence type="ECO:0000256" key="2">
    <source>
        <dbReference type="ARBA" id="ARBA00022692"/>
    </source>
</evidence>
<keyword evidence="4 7" id="KW-1133">Transmembrane helix</keyword>
<dbReference type="PANTHER" id="PTHR24365">
    <property type="entry name" value="TOLL-LIKE RECEPTOR"/>
    <property type="match status" value="1"/>
</dbReference>
<dbReference type="PROSITE" id="PS00022">
    <property type="entry name" value="EGF_1"/>
    <property type="match status" value="1"/>
</dbReference>
<evidence type="ECO:0000313" key="11">
    <source>
        <dbReference type="Proteomes" id="UP000828390"/>
    </source>
</evidence>
<keyword evidence="2 7" id="KW-0812">Transmembrane</keyword>
<feature type="signal peptide" evidence="8">
    <location>
        <begin position="1"/>
        <end position="28"/>
    </location>
</feature>
<name>A0A9D4RGJ3_DREPO</name>
<dbReference type="Gene3D" id="3.40.50.10140">
    <property type="entry name" value="Toll/interleukin-1 receptor homology (TIR) domain"/>
    <property type="match status" value="1"/>
</dbReference>
<protein>
    <recommendedName>
        <fullName evidence="9">TIR domain-containing protein</fullName>
    </recommendedName>
</protein>
<dbReference type="InterPro" id="IPR035897">
    <property type="entry name" value="Toll_tir_struct_dom_sf"/>
</dbReference>
<feature type="transmembrane region" description="Helical" evidence="7">
    <location>
        <begin position="506"/>
        <end position="533"/>
    </location>
</feature>
<keyword evidence="3 8" id="KW-0732">Signal</keyword>
<reference evidence="10" key="1">
    <citation type="journal article" date="2019" name="bioRxiv">
        <title>The Genome of the Zebra Mussel, Dreissena polymorpha: A Resource for Invasive Species Research.</title>
        <authorList>
            <person name="McCartney M.A."/>
            <person name="Auch B."/>
            <person name="Kono T."/>
            <person name="Mallez S."/>
            <person name="Zhang Y."/>
            <person name="Obille A."/>
            <person name="Becker A."/>
            <person name="Abrahante J.E."/>
            <person name="Garbe J."/>
            <person name="Badalamenti J.P."/>
            <person name="Herman A."/>
            <person name="Mangelson H."/>
            <person name="Liachko I."/>
            <person name="Sullivan S."/>
            <person name="Sone E.D."/>
            <person name="Koren S."/>
            <person name="Silverstein K.A.T."/>
            <person name="Beckman K.B."/>
            <person name="Gohl D.M."/>
        </authorList>
    </citation>
    <scope>NUCLEOTIDE SEQUENCE</scope>
    <source>
        <strain evidence="10">Duluth1</strain>
        <tissue evidence="10">Whole animal</tissue>
    </source>
</reference>
<dbReference type="GO" id="GO:0005886">
    <property type="term" value="C:plasma membrane"/>
    <property type="evidence" value="ECO:0007669"/>
    <property type="project" value="TreeGrafter"/>
</dbReference>
<evidence type="ECO:0000256" key="6">
    <source>
        <dbReference type="SAM" id="MobiDB-lite"/>
    </source>
</evidence>
<dbReference type="GO" id="GO:0038023">
    <property type="term" value="F:signaling receptor activity"/>
    <property type="evidence" value="ECO:0007669"/>
    <property type="project" value="TreeGrafter"/>
</dbReference>
<keyword evidence="5 7" id="KW-0472">Membrane</keyword>
<dbReference type="AlphaFoldDB" id="A0A9D4RGJ3"/>
<evidence type="ECO:0000256" key="8">
    <source>
        <dbReference type="SAM" id="SignalP"/>
    </source>
</evidence>
<evidence type="ECO:0000256" key="5">
    <source>
        <dbReference type="ARBA" id="ARBA00023136"/>
    </source>
</evidence>
<reference evidence="10" key="2">
    <citation type="submission" date="2020-11" db="EMBL/GenBank/DDBJ databases">
        <authorList>
            <person name="McCartney M.A."/>
            <person name="Auch B."/>
            <person name="Kono T."/>
            <person name="Mallez S."/>
            <person name="Becker A."/>
            <person name="Gohl D.M."/>
            <person name="Silverstein K.A.T."/>
            <person name="Koren S."/>
            <person name="Bechman K.B."/>
            <person name="Herman A."/>
            <person name="Abrahante J.E."/>
            <person name="Garbe J."/>
        </authorList>
    </citation>
    <scope>NUCLEOTIDE SEQUENCE</scope>
    <source>
        <strain evidence="10">Duluth1</strain>
        <tissue evidence="10">Whole animal</tissue>
    </source>
</reference>
<proteinExistence type="predicted"/>
<evidence type="ECO:0000259" key="9">
    <source>
        <dbReference type="PROSITE" id="PS50104"/>
    </source>
</evidence>
<dbReference type="EMBL" id="JAIWYP010000002">
    <property type="protein sequence ID" value="KAH3867706.1"/>
    <property type="molecule type" value="Genomic_DNA"/>
</dbReference>
<dbReference type="GO" id="GO:0007165">
    <property type="term" value="P:signal transduction"/>
    <property type="evidence" value="ECO:0007669"/>
    <property type="project" value="InterPro"/>
</dbReference>
<feature type="chain" id="PRO_5039327144" description="TIR domain-containing protein" evidence="8">
    <location>
        <begin position="29"/>
        <end position="846"/>
    </location>
</feature>
<dbReference type="Pfam" id="PF01582">
    <property type="entry name" value="TIR"/>
    <property type="match status" value="1"/>
</dbReference>
<dbReference type="OrthoDB" id="1421090at2759"/>
<accession>A0A9D4RGJ3</accession>
<evidence type="ECO:0000256" key="3">
    <source>
        <dbReference type="ARBA" id="ARBA00022729"/>
    </source>
</evidence>
<sequence>MIPKTDTDIMLKLLITFRMFSLITFVSPEVSLNCTSYPCNSSSSSTMSFGPSPTATYLMPTESNFETQLSVAMTPDTVTDVTKAPHSHHSVTGLVIPSKSKSLKEAIVPSEQSSTIVITEITDTSAPNSRNPEREIASTSKSYSVTAISETSEPNYSTEISGYSKQNTTIIFETSSEHKSIEERILRSDQGSTNETNLTSKTYTTTDPNLEGQRIIEQFSKMLYNNTELQTIANQHRAVSDLTALKGSASVNSSSDVLVQHGPSLKLKPTLLSEGNLADQERKLEVKPKVDDTIVNSSILKDVFSSKSFNTSNKPNFTSNALMHTFHDKKVKSSLDDVLEQMKKLKKQFKKETPVQVSNVTWQLFLPPTKRPIEHPLSKAVITSEMQSNNGVTSFPEGLDPRYNACSAQTPMKERQCGPHVCVFGTCKQEVVNHGTWQGTKIVCECDIGARGLDCSERCCLDCGENGRCNLLKNTEVCDCRSRYVGERCETRLPDPVSVVEKENTWYMWVVGACVGTFVVLLIGTVVILYYMWRHRVILVMKIVHYFQAYEDDDEKKWDAFVSYRSHPTEDDFVLNTLYPKLEKELGFTLCLHFRDFVPGETISNNIINAVDGSRRTILILTPRYIESEFTRFEYEKAQQEMLKRKHRIIPIVLEDISGLSSTMDKSLKAIISSVTYLEWPIESESKKIDKFWKRLQLSLPKKKVADIGMSLDSNGTTLTDFSSSVSNSVVSSSKQYLPPINESDFCNSASTFRCDQKDDTGKNNEDNESIYEEISEIDRSICGPIKFVKMCEDKDKDTVQNVYSLIEDSHSEYVDMSDDLYLEFKPEDQIGDFVSEMTGYFECDV</sequence>
<dbReference type="SUPFAM" id="SSF52200">
    <property type="entry name" value="Toll/Interleukin receptor TIR domain"/>
    <property type="match status" value="1"/>
</dbReference>
<gene>
    <name evidence="10" type="ORF">DPMN_030839</name>
</gene>
<comment type="subcellular location">
    <subcellularLocation>
        <location evidence="1">Membrane</location>
    </subcellularLocation>
</comment>
<dbReference type="PANTHER" id="PTHR24365:SF541">
    <property type="entry name" value="PROTEIN TOLL-RELATED"/>
    <property type="match status" value="1"/>
</dbReference>
<evidence type="ECO:0000256" key="7">
    <source>
        <dbReference type="SAM" id="Phobius"/>
    </source>
</evidence>
<dbReference type="PRINTS" id="PR01537">
    <property type="entry name" value="INTRLKN1R1F"/>
</dbReference>
<keyword evidence="11" id="KW-1185">Reference proteome</keyword>
<comment type="caution">
    <text evidence="10">The sequence shown here is derived from an EMBL/GenBank/DDBJ whole genome shotgun (WGS) entry which is preliminary data.</text>
</comment>
<dbReference type="InterPro" id="IPR000742">
    <property type="entry name" value="EGF"/>
</dbReference>
<evidence type="ECO:0000313" key="10">
    <source>
        <dbReference type="EMBL" id="KAH3867706.1"/>
    </source>
</evidence>